<reference evidence="12 13" key="1">
    <citation type="journal article" date="2017" name="BMC Genomics">
        <title>Whole-genome assembly of Babesia ovata and comparative genomics between closely related pathogens.</title>
        <authorList>
            <person name="Yamagishi J."/>
            <person name="Asada M."/>
            <person name="Hakimi H."/>
            <person name="Tanaka T.Q."/>
            <person name="Sugimoto C."/>
            <person name="Kawazu S."/>
        </authorList>
    </citation>
    <scope>NUCLEOTIDE SEQUENCE [LARGE SCALE GENOMIC DNA]</scope>
    <source>
        <strain evidence="12 13">Miyake</strain>
    </source>
</reference>
<comment type="subcellular location">
    <subcellularLocation>
        <location evidence="7">Mitochondrion matrix</location>
    </subcellularLocation>
    <subcellularLocation>
        <location evidence="1 9">Nucleus</location>
    </subcellularLocation>
</comment>
<evidence type="ECO:0000256" key="7">
    <source>
        <dbReference type="RuleBase" id="RU000640"/>
    </source>
</evidence>
<dbReference type="Gene3D" id="3.90.20.20">
    <property type="match status" value="1"/>
</dbReference>
<dbReference type="GO" id="GO:0051087">
    <property type="term" value="F:protein-folding chaperone binding"/>
    <property type="evidence" value="ECO:0007669"/>
    <property type="project" value="InterPro"/>
</dbReference>
<dbReference type="Gene3D" id="2.30.22.10">
    <property type="entry name" value="Head domain of nucleotide exchange factor GrpE"/>
    <property type="match status" value="1"/>
</dbReference>
<dbReference type="OrthoDB" id="28455at2759"/>
<keyword evidence="13" id="KW-1185">Reference proteome</keyword>
<dbReference type="Pfam" id="PF04939">
    <property type="entry name" value="RRS1"/>
    <property type="match status" value="1"/>
</dbReference>
<dbReference type="SUPFAM" id="SSF51064">
    <property type="entry name" value="Head domain of nucleotide exchange factor GrpE"/>
    <property type="match status" value="1"/>
</dbReference>
<dbReference type="HAMAP" id="MF_01151">
    <property type="entry name" value="GrpE"/>
    <property type="match status" value="1"/>
</dbReference>
<feature type="coiled-coil region" evidence="10">
    <location>
        <begin position="280"/>
        <end position="310"/>
    </location>
</feature>
<evidence type="ECO:0000313" key="12">
    <source>
        <dbReference type="EMBL" id="GBE60587.1"/>
    </source>
</evidence>
<feature type="compositionally biased region" description="Basic and acidic residues" evidence="11">
    <location>
        <begin position="248"/>
        <end position="262"/>
    </location>
</feature>
<evidence type="ECO:0000256" key="1">
    <source>
        <dbReference type="ARBA" id="ARBA00004123"/>
    </source>
</evidence>
<dbReference type="PRINTS" id="PR00773">
    <property type="entry name" value="GRPEPROTEIN"/>
</dbReference>
<dbReference type="Pfam" id="PF01025">
    <property type="entry name" value="GrpE"/>
    <property type="match status" value="1"/>
</dbReference>
<dbReference type="AlphaFoldDB" id="A0A2H6KC71"/>
<dbReference type="GeneID" id="39874357"/>
<dbReference type="PANTHER" id="PTHR21237:SF23">
    <property type="entry name" value="GRPE PROTEIN HOMOLOG, MITOCHONDRIAL"/>
    <property type="match status" value="1"/>
</dbReference>
<dbReference type="SUPFAM" id="SSF58014">
    <property type="entry name" value="Coiled-coil domain of nucleotide exchange factor GrpE"/>
    <property type="match status" value="1"/>
</dbReference>
<evidence type="ECO:0000256" key="4">
    <source>
        <dbReference type="ARBA" id="ARBA00022517"/>
    </source>
</evidence>
<comment type="function">
    <text evidence="9">Involved in ribosomal large subunit assembly.</text>
</comment>
<gene>
    <name evidence="12" type="ORF">BOVATA_020800</name>
</gene>
<keyword evidence="5 7" id="KW-0143">Chaperone</keyword>
<dbReference type="GO" id="GO:0000774">
    <property type="term" value="F:adenyl-nucleotide exchange factor activity"/>
    <property type="evidence" value="ECO:0007669"/>
    <property type="project" value="InterPro"/>
</dbReference>
<dbReference type="GO" id="GO:0005634">
    <property type="term" value="C:nucleus"/>
    <property type="evidence" value="ECO:0007669"/>
    <property type="project" value="UniProtKB-SubCell"/>
</dbReference>
<name>A0A2H6KC71_9APIC</name>
<dbReference type="RefSeq" id="XP_028866830.1">
    <property type="nucleotide sequence ID" value="XM_029010997.1"/>
</dbReference>
<evidence type="ECO:0000256" key="11">
    <source>
        <dbReference type="SAM" id="MobiDB-lite"/>
    </source>
</evidence>
<dbReference type="InterPro" id="IPR009012">
    <property type="entry name" value="GrpE_head"/>
</dbReference>
<evidence type="ECO:0000256" key="8">
    <source>
        <dbReference type="RuleBase" id="RU004478"/>
    </source>
</evidence>
<dbReference type="GO" id="GO:0051082">
    <property type="term" value="F:unfolded protein binding"/>
    <property type="evidence" value="ECO:0007669"/>
    <property type="project" value="TreeGrafter"/>
</dbReference>
<evidence type="ECO:0000256" key="2">
    <source>
        <dbReference type="ARBA" id="ARBA00009054"/>
    </source>
</evidence>
<evidence type="ECO:0000256" key="3">
    <source>
        <dbReference type="ARBA" id="ARBA00010077"/>
    </source>
</evidence>
<dbReference type="InterPro" id="IPR000740">
    <property type="entry name" value="GrpE"/>
</dbReference>
<keyword evidence="7" id="KW-0496">Mitochondrion</keyword>
<protein>
    <recommendedName>
        <fullName evidence="7 9">Multifunctional fusion protein</fullName>
    </recommendedName>
    <domain>
        <recommendedName>
            <fullName evidence="7">GrpE protein homolog</fullName>
        </recommendedName>
    </domain>
    <domain>
        <recommendedName>
            <fullName evidence="9">Ribosome biogenesis regulatory protein</fullName>
        </recommendedName>
    </domain>
</protein>
<dbReference type="GO" id="GO:0042254">
    <property type="term" value="P:ribosome biogenesis"/>
    <property type="evidence" value="ECO:0007669"/>
    <property type="project" value="UniProtKB-KW"/>
</dbReference>
<comment type="similarity">
    <text evidence="2 8">Belongs to the GrpE family.</text>
</comment>
<evidence type="ECO:0000256" key="10">
    <source>
        <dbReference type="SAM" id="Coils"/>
    </source>
</evidence>
<keyword evidence="10" id="KW-0175">Coiled coil</keyword>
<evidence type="ECO:0000256" key="9">
    <source>
        <dbReference type="RuleBase" id="RU364132"/>
    </source>
</evidence>
<comment type="function">
    <text evidence="7">Essential component of the PAM complex, a complex required for the translocation of transit peptide-containing proteins from the inner membrane into the mitochondrial matrix in an ATP-dependent manner.</text>
</comment>
<dbReference type="CDD" id="cd00446">
    <property type="entry name" value="GrpE"/>
    <property type="match status" value="1"/>
</dbReference>
<dbReference type="Proteomes" id="UP000236319">
    <property type="component" value="Unassembled WGS sequence"/>
</dbReference>
<keyword evidence="4 9" id="KW-0690">Ribosome biogenesis</keyword>
<evidence type="ECO:0000256" key="6">
    <source>
        <dbReference type="ARBA" id="ARBA00023242"/>
    </source>
</evidence>
<dbReference type="VEuPathDB" id="PiroplasmaDB:BOVATA_020800"/>
<dbReference type="GO" id="GO:0006457">
    <property type="term" value="P:protein folding"/>
    <property type="evidence" value="ECO:0007669"/>
    <property type="project" value="InterPro"/>
</dbReference>
<evidence type="ECO:0000256" key="5">
    <source>
        <dbReference type="ARBA" id="ARBA00023186"/>
    </source>
</evidence>
<evidence type="ECO:0000313" key="13">
    <source>
        <dbReference type="Proteomes" id="UP000236319"/>
    </source>
</evidence>
<dbReference type="PANTHER" id="PTHR21237">
    <property type="entry name" value="GRPE PROTEIN"/>
    <property type="match status" value="1"/>
</dbReference>
<dbReference type="GO" id="GO:0005759">
    <property type="term" value="C:mitochondrial matrix"/>
    <property type="evidence" value="ECO:0007669"/>
    <property type="project" value="UniProtKB-SubCell"/>
</dbReference>
<dbReference type="EMBL" id="BDSA01000002">
    <property type="protein sequence ID" value="GBE60587.1"/>
    <property type="molecule type" value="Genomic_DNA"/>
</dbReference>
<dbReference type="InterPro" id="IPR007023">
    <property type="entry name" value="Ribosom_reg"/>
</dbReference>
<organism evidence="12 13">
    <name type="scientific">Babesia ovata</name>
    <dbReference type="NCBI Taxonomy" id="189622"/>
    <lineage>
        <taxon>Eukaryota</taxon>
        <taxon>Sar</taxon>
        <taxon>Alveolata</taxon>
        <taxon>Apicomplexa</taxon>
        <taxon>Aconoidasida</taxon>
        <taxon>Piroplasmida</taxon>
        <taxon>Babesiidae</taxon>
        <taxon>Babesia</taxon>
    </lineage>
</organism>
<comment type="caution">
    <text evidence="12">The sequence shown here is derived from an EMBL/GenBank/DDBJ whole genome shotgun (WGS) entry which is preliminary data.</text>
</comment>
<accession>A0A2H6KC71</accession>
<comment type="similarity">
    <text evidence="3 9">Belongs to the RRS1 family.</text>
</comment>
<proteinExistence type="inferred from homology"/>
<sequence length="439" mass="49773">MAHRLLELSRDNTQLLINRIFSLPRISTPDGVFASLPKDDAITMPRMYPLPKPKPKTRWQLFAEARGIKKHKRSRKVFDKTTNDWVPRWGYKSIKKGPAANPPIVEVGDADYAQGVDPFENAKRSKNVQKTRQKLRELRNKSEANALVKTQSTLQRAKLSTRSFGEFDKKSESVGGKPRIKRKVATVSLVEERKTIAAVGSTFTTALAPPRYTTLKTLGRGYANARLATPNAFYCSSHLRRFSSKGSESPKESQPEKEEHNQADQTNHENAGAEDSPVNLEEVEELQIKLEEVTEKLKELQLKYRISLDNCEQIEKIAAKKLHNAKLYAITQFAKDMLDVADAFELAFKSLGTQKDAGLNAEFIEGIRLTESQLHKTFEKHGIKRFESLEQKFNPEVHEAVFEIPEESVDRNTILQVIFNGYTINDRILRAAKVGVSRK</sequence>
<dbReference type="PROSITE" id="PS01071">
    <property type="entry name" value="GRPE"/>
    <property type="match status" value="1"/>
</dbReference>
<dbReference type="GO" id="GO:0042803">
    <property type="term" value="F:protein homodimerization activity"/>
    <property type="evidence" value="ECO:0007669"/>
    <property type="project" value="InterPro"/>
</dbReference>
<keyword evidence="6 9" id="KW-0539">Nucleus</keyword>
<feature type="region of interest" description="Disordered" evidence="11">
    <location>
        <begin position="244"/>
        <end position="278"/>
    </location>
</feature>
<dbReference type="InterPro" id="IPR013805">
    <property type="entry name" value="GrpE_CC"/>
</dbReference>